<dbReference type="EMBL" id="DSMG01000043">
    <property type="protein sequence ID" value="HDX30587.1"/>
    <property type="molecule type" value="Genomic_DNA"/>
</dbReference>
<dbReference type="AlphaFoldDB" id="A0A7C1JRI3"/>
<keyword evidence="5 7" id="KW-0663">Pyridoxal phosphate</keyword>
<dbReference type="SUPFAM" id="SSF53383">
    <property type="entry name" value="PLP-dependent transferases"/>
    <property type="match status" value="1"/>
</dbReference>
<dbReference type="InterPro" id="IPR000192">
    <property type="entry name" value="Aminotrans_V_dom"/>
</dbReference>
<reference evidence="9" key="1">
    <citation type="journal article" date="2020" name="mSystems">
        <title>Genome- and Community-Level Interaction Insights into Carbon Utilization and Element Cycling Functions of Hydrothermarchaeota in Hydrothermal Sediment.</title>
        <authorList>
            <person name="Zhou Z."/>
            <person name="Liu Y."/>
            <person name="Xu W."/>
            <person name="Pan J."/>
            <person name="Luo Z.H."/>
            <person name="Li M."/>
        </authorList>
    </citation>
    <scope>NUCLEOTIDE SEQUENCE [LARGE SCALE GENOMIC DNA]</scope>
    <source>
        <strain evidence="9">SpSt-289</strain>
    </source>
</reference>
<dbReference type="InterPro" id="IPR024169">
    <property type="entry name" value="SP_NH2Trfase/AEP_transaminase"/>
</dbReference>
<comment type="caution">
    <text evidence="9">The sequence shown here is derived from an EMBL/GenBank/DDBJ whole genome shotgun (WGS) entry which is preliminary data.</text>
</comment>
<gene>
    <name evidence="9" type="ORF">ENQ20_03730</name>
</gene>
<dbReference type="InterPro" id="IPR015421">
    <property type="entry name" value="PyrdxlP-dep_Trfase_major"/>
</dbReference>
<proteinExistence type="inferred from homology"/>
<evidence type="ECO:0000256" key="4">
    <source>
        <dbReference type="ARBA" id="ARBA00022679"/>
    </source>
</evidence>
<dbReference type="PANTHER" id="PTHR21152">
    <property type="entry name" value="AMINOTRANSFERASE CLASS V"/>
    <property type="match status" value="1"/>
</dbReference>
<dbReference type="InterPro" id="IPR015422">
    <property type="entry name" value="PyrdxlP-dep_Trfase_small"/>
</dbReference>
<evidence type="ECO:0000256" key="3">
    <source>
        <dbReference type="ARBA" id="ARBA00022576"/>
    </source>
</evidence>
<evidence type="ECO:0000256" key="5">
    <source>
        <dbReference type="ARBA" id="ARBA00022898"/>
    </source>
</evidence>
<dbReference type="GO" id="GO:0004760">
    <property type="term" value="F:L-serine-pyruvate transaminase activity"/>
    <property type="evidence" value="ECO:0007669"/>
    <property type="project" value="TreeGrafter"/>
</dbReference>
<dbReference type="PIRSF" id="PIRSF000524">
    <property type="entry name" value="SPT"/>
    <property type="match status" value="1"/>
</dbReference>
<comment type="similarity">
    <text evidence="2">Belongs to the class-V pyridoxal-phosphate-dependent aminotransferase family.</text>
</comment>
<protein>
    <submittedName>
        <fullName evidence="9">Alanine--glyoxylate aminotransferase family protein</fullName>
    </submittedName>
</protein>
<dbReference type="GO" id="GO:0019265">
    <property type="term" value="P:glycine biosynthetic process, by transamination of glyoxylate"/>
    <property type="evidence" value="ECO:0007669"/>
    <property type="project" value="TreeGrafter"/>
</dbReference>
<name>A0A7C1JRI3_9CHLR</name>
<dbReference type="Gene3D" id="3.40.640.10">
    <property type="entry name" value="Type I PLP-dependent aspartate aminotransferase-like (Major domain)"/>
    <property type="match status" value="1"/>
</dbReference>
<dbReference type="Pfam" id="PF00266">
    <property type="entry name" value="Aminotran_5"/>
    <property type="match status" value="1"/>
</dbReference>
<dbReference type="PANTHER" id="PTHR21152:SF24">
    <property type="entry name" value="ALANINE--GLYOXYLATE AMINOTRANSFERASE 1"/>
    <property type="match status" value="1"/>
</dbReference>
<feature type="binding site" evidence="6">
    <location>
        <position position="334"/>
    </location>
    <ligand>
        <name>substrate</name>
    </ligand>
</feature>
<evidence type="ECO:0000256" key="2">
    <source>
        <dbReference type="ARBA" id="ARBA00009236"/>
    </source>
</evidence>
<evidence type="ECO:0000256" key="6">
    <source>
        <dbReference type="PIRSR" id="PIRSR000524-1"/>
    </source>
</evidence>
<accession>A0A7C1JRI3</accession>
<keyword evidence="4 9" id="KW-0808">Transferase</keyword>
<dbReference type="GO" id="GO:0008453">
    <property type="term" value="F:alanine-glyoxylate transaminase activity"/>
    <property type="evidence" value="ECO:0007669"/>
    <property type="project" value="TreeGrafter"/>
</dbReference>
<dbReference type="Gene3D" id="3.90.1150.10">
    <property type="entry name" value="Aspartate Aminotransferase, domain 1"/>
    <property type="match status" value="1"/>
</dbReference>
<evidence type="ECO:0000313" key="9">
    <source>
        <dbReference type="EMBL" id="HDX30587.1"/>
    </source>
</evidence>
<comment type="cofactor">
    <cofactor evidence="1 7">
        <name>pyridoxal 5'-phosphate</name>
        <dbReference type="ChEBI" id="CHEBI:597326"/>
    </cofactor>
</comment>
<evidence type="ECO:0000259" key="8">
    <source>
        <dbReference type="Pfam" id="PF00266"/>
    </source>
</evidence>
<evidence type="ECO:0000256" key="7">
    <source>
        <dbReference type="PIRSR" id="PIRSR000524-50"/>
    </source>
</evidence>
<evidence type="ECO:0000256" key="1">
    <source>
        <dbReference type="ARBA" id="ARBA00001933"/>
    </source>
</evidence>
<feature type="modified residue" description="N6-(pyridoxal phosphate)lysine" evidence="7">
    <location>
        <position position="191"/>
    </location>
</feature>
<sequence>MQSYPIPLVPGPVSVPEAVRAAYAIDYGSADLEEEFFELYERCARKLQIVLGASTQVTIQTGEGMLALWGALKSVVRPGDRVLAVGTGLFGYGIGEMAQQIGAEVEIVGFPFDRILDPEPVREAAYRFRPKVITAVHCETPSGTLNPLEELGKLCREVDALFYVDFVASGGGVPVDVDRCHIDLGLLGSQKVLSLPPDLSMVTVSERAWQAVAEAGYAGYDALAPWRDGPAKRFFPYTHNWSALAGLEVSLDLLLAEGMEAVYARHATVAERCRRGLEALGIRLFPAEEAYNSPTVTAAYVPEGWSWPEFDRALRRHGMAVGGNYGELAGKVFRVGHMGSQADLGLVERGLEVIRRVLAEKG</sequence>
<keyword evidence="3 9" id="KW-0032">Aminotransferase</keyword>
<dbReference type="InterPro" id="IPR015424">
    <property type="entry name" value="PyrdxlP-dep_Trfase"/>
</dbReference>
<organism evidence="9">
    <name type="scientific">Caldilinea aerophila</name>
    <dbReference type="NCBI Taxonomy" id="133453"/>
    <lineage>
        <taxon>Bacteria</taxon>
        <taxon>Bacillati</taxon>
        <taxon>Chloroflexota</taxon>
        <taxon>Caldilineae</taxon>
        <taxon>Caldilineales</taxon>
        <taxon>Caldilineaceae</taxon>
        <taxon>Caldilinea</taxon>
    </lineage>
</organism>
<feature type="domain" description="Aminotransferase class V" evidence="8">
    <location>
        <begin position="29"/>
        <end position="321"/>
    </location>
</feature>